<reference evidence="1" key="1">
    <citation type="submission" date="2020-11" db="EMBL/GenBank/DDBJ databases">
        <title>Isolation and identification of active actinomycetes.</title>
        <authorList>
            <person name="Yu B."/>
        </authorList>
    </citation>
    <scope>NUCLEOTIDE SEQUENCE</scope>
    <source>
        <strain evidence="1">NEAU-YB345</strain>
    </source>
</reference>
<dbReference type="EMBL" id="JADPRT010000005">
    <property type="protein sequence ID" value="MBF9069080.1"/>
    <property type="molecule type" value="Genomic_DNA"/>
</dbReference>
<comment type="caution">
    <text evidence="1">The sequence shown here is derived from an EMBL/GenBank/DDBJ whole genome shotgun (WGS) entry which is preliminary data.</text>
</comment>
<name>A0A931FED4_9ACTN</name>
<gene>
    <name evidence="1" type="ORF">I2501_13735</name>
</gene>
<accession>A0A931FED4</accession>
<evidence type="ECO:0000313" key="1">
    <source>
        <dbReference type="EMBL" id="MBF9069080.1"/>
    </source>
</evidence>
<protein>
    <submittedName>
        <fullName evidence="1">Uncharacterized protein</fullName>
    </submittedName>
</protein>
<organism evidence="1 2">
    <name type="scientific">Streptacidiphilus fuscans</name>
    <dbReference type="NCBI Taxonomy" id="2789292"/>
    <lineage>
        <taxon>Bacteria</taxon>
        <taxon>Bacillati</taxon>
        <taxon>Actinomycetota</taxon>
        <taxon>Actinomycetes</taxon>
        <taxon>Kitasatosporales</taxon>
        <taxon>Streptomycetaceae</taxon>
        <taxon>Streptacidiphilus</taxon>
    </lineage>
</organism>
<evidence type="ECO:0000313" key="2">
    <source>
        <dbReference type="Proteomes" id="UP000657385"/>
    </source>
</evidence>
<dbReference type="AlphaFoldDB" id="A0A931FED4"/>
<dbReference type="Proteomes" id="UP000657385">
    <property type="component" value="Unassembled WGS sequence"/>
</dbReference>
<keyword evidence="2" id="KW-1185">Reference proteome</keyword>
<sequence>MSTMITSAISAGSSFDFALVEPVGAPCVELAGIGLGAGVDGMSGGAPLGVRAW</sequence>
<proteinExistence type="predicted"/>